<evidence type="ECO:0008006" key="4">
    <source>
        <dbReference type="Google" id="ProtNLM"/>
    </source>
</evidence>
<feature type="compositionally biased region" description="Low complexity" evidence="1">
    <location>
        <begin position="350"/>
        <end position="364"/>
    </location>
</feature>
<dbReference type="AlphaFoldDB" id="A0AAN7GMG5"/>
<name>A0AAN7GMG5_9MYRT</name>
<dbReference type="Proteomes" id="UP001345219">
    <property type="component" value="Chromosome 21"/>
</dbReference>
<feature type="region of interest" description="Disordered" evidence="1">
    <location>
        <begin position="339"/>
        <end position="367"/>
    </location>
</feature>
<protein>
    <recommendedName>
        <fullName evidence="4">Protein SCAI</fullName>
    </recommendedName>
</protein>
<sequence length="600" mass="68307">MSEKRDDWRTFRALVEAADKKYARVRDLPPYERGAAHGHLFQKAFKAHMRLWKFQQVNRQRLVESGLKRWEIGEIASRIGQLYFSQYMRTSEARFLLEAYVFYEAILSRKYFEGGKSNDLKVWAKELRFYARFLLVALILNHTEKVNKLVEIFKDVIEDCKATFRETNFREWKVVVQDIVRFVKVNTTFTSDRPLRYCPAFDSHSTSIPYVTRFHAKKALKFREAILTSFHLNEVKFAELTLDTHRMLQCLEWEPSGSFYKKQSSDSNGNGGFVDHSGASGIIEMNLSLDTSDSSLPPNPRKAILYHPSVTHLIAVIATVCEELPPESVVLIYLSAPGKPGQDNASRIESSGGSSKSSKSIISSETSQERVCSTSGSDIDGCKISSNYYRSCLWLGPKGRGGSNLLYPADIIPFTRRPLFLIIDSDNSQAFKVIHGAERGEMAALFLSPLRPSLRKLSDAAHMENMSQFTLFLTAPLLAFQQLAGLSSTDVNPALYSDASILLATEFSAWEVMLCKSNNLDLVWAQVLSDPFIRRLILRFIFCRAVLYFFCNPKDREDHLPLCLPELPSLFSPESDEVHSTIFHIADKFGVSSYFHFRYT</sequence>
<gene>
    <name evidence="2" type="ORF">SAY87_026854</name>
</gene>
<dbReference type="Pfam" id="PF12070">
    <property type="entry name" value="SCAI"/>
    <property type="match status" value="1"/>
</dbReference>
<evidence type="ECO:0000313" key="3">
    <source>
        <dbReference type="Proteomes" id="UP001345219"/>
    </source>
</evidence>
<dbReference type="InterPro" id="IPR022709">
    <property type="entry name" value="SCAI"/>
</dbReference>
<dbReference type="GO" id="GO:0003714">
    <property type="term" value="F:transcription corepressor activity"/>
    <property type="evidence" value="ECO:0007669"/>
    <property type="project" value="InterPro"/>
</dbReference>
<accession>A0AAN7GMG5</accession>
<dbReference type="EMBL" id="JAXIOK010000018">
    <property type="protein sequence ID" value="KAK4749405.1"/>
    <property type="molecule type" value="Genomic_DNA"/>
</dbReference>
<proteinExistence type="predicted"/>
<evidence type="ECO:0000256" key="1">
    <source>
        <dbReference type="SAM" id="MobiDB-lite"/>
    </source>
</evidence>
<reference evidence="2 3" key="1">
    <citation type="journal article" date="2023" name="Hortic Res">
        <title>Pangenome of water caltrop reveals structural variations and asymmetric subgenome divergence after allopolyploidization.</title>
        <authorList>
            <person name="Zhang X."/>
            <person name="Chen Y."/>
            <person name="Wang L."/>
            <person name="Yuan Y."/>
            <person name="Fang M."/>
            <person name="Shi L."/>
            <person name="Lu R."/>
            <person name="Comes H.P."/>
            <person name="Ma Y."/>
            <person name="Chen Y."/>
            <person name="Huang G."/>
            <person name="Zhou Y."/>
            <person name="Zheng Z."/>
            <person name="Qiu Y."/>
        </authorList>
    </citation>
    <scope>NUCLEOTIDE SEQUENCE [LARGE SCALE GENOMIC DNA]</scope>
    <source>
        <tissue evidence="2">Roots</tissue>
    </source>
</reference>
<organism evidence="2 3">
    <name type="scientific">Trapa incisa</name>
    <dbReference type="NCBI Taxonomy" id="236973"/>
    <lineage>
        <taxon>Eukaryota</taxon>
        <taxon>Viridiplantae</taxon>
        <taxon>Streptophyta</taxon>
        <taxon>Embryophyta</taxon>
        <taxon>Tracheophyta</taxon>
        <taxon>Spermatophyta</taxon>
        <taxon>Magnoliopsida</taxon>
        <taxon>eudicotyledons</taxon>
        <taxon>Gunneridae</taxon>
        <taxon>Pentapetalae</taxon>
        <taxon>rosids</taxon>
        <taxon>malvids</taxon>
        <taxon>Myrtales</taxon>
        <taxon>Lythraceae</taxon>
        <taxon>Trapa</taxon>
    </lineage>
</organism>
<evidence type="ECO:0000313" key="2">
    <source>
        <dbReference type="EMBL" id="KAK4749405.1"/>
    </source>
</evidence>
<keyword evidence="3" id="KW-1185">Reference proteome</keyword>
<dbReference type="PANTHER" id="PTHR21243">
    <property type="entry name" value="PROTEIN SCAI"/>
    <property type="match status" value="1"/>
</dbReference>
<comment type="caution">
    <text evidence="2">The sequence shown here is derived from an EMBL/GenBank/DDBJ whole genome shotgun (WGS) entry which is preliminary data.</text>
</comment>
<dbReference type="GO" id="GO:0006351">
    <property type="term" value="P:DNA-templated transcription"/>
    <property type="evidence" value="ECO:0007669"/>
    <property type="project" value="InterPro"/>
</dbReference>